<comment type="caution">
    <text evidence="1">The sequence shown here is derived from an EMBL/GenBank/DDBJ whole genome shotgun (WGS) entry which is preliminary data.</text>
</comment>
<gene>
    <name evidence="1" type="ORF">F4821DRAFT_95991</name>
</gene>
<proteinExistence type="predicted"/>
<dbReference type="Proteomes" id="UP001497680">
    <property type="component" value="Unassembled WGS sequence"/>
</dbReference>
<accession>A0ACC0D6H3</accession>
<name>A0ACC0D6H3_9PEZI</name>
<dbReference type="EMBL" id="MU394303">
    <property type="protein sequence ID" value="KAI6088145.1"/>
    <property type="molecule type" value="Genomic_DNA"/>
</dbReference>
<organism evidence="1 2">
    <name type="scientific">Hypoxylon rubiginosum</name>
    <dbReference type="NCBI Taxonomy" id="110542"/>
    <lineage>
        <taxon>Eukaryota</taxon>
        <taxon>Fungi</taxon>
        <taxon>Dikarya</taxon>
        <taxon>Ascomycota</taxon>
        <taxon>Pezizomycotina</taxon>
        <taxon>Sordariomycetes</taxon>
        <taxon>Xylariomycetidae</taxon>
        <taxon>Xylariales</taxon>
        <taxon>Hypoxylaceae</taxon>
        <taxon>Hypoxylon</taxon>
    </lineage>
</organism>
<keyword evidence="2" id="KW-1185">Reference proteome</keyword>
<protein>
    <submittedName>
        <fullName evidence="1">Permease for cytosine/purines, uracil, thiamine, allantoin-domain-containing protein</fullName>
    </submittedName>
</protein>
<sequence>MPESSTSNELLRQGEKSADLSYDFAYVNDSNAVHSQAFANGGSIFAKIQRFAGRWGVEQRGIERVPEDERTDSSMLQVGTLWFSANMVVSSFAIGALAQPIFGLGFVDTALTIIFINFLGILPVCFFSTFGPKFGLRQLVLSRFYFGYYGVKLIALFNIIACIGWASVNVIVGAQCFHAVNQNVPGWAGIIVISFATLIICTFGYRIVHAYEKWSWMPIFVIFMIVLGTFAHSGDFDSLLPLNAGAAEAGGVLSFAASVFGFATGWTSYAADYTVYQPVTRSKRSVFTWTFAGLFVALCFTELLGAAVGTAMASNVAYKTAYDDSAVGGLLAQVLVPRLGRFGEFCVVLLGLSIVGNNCPNLYSVALSLQLLSEHTSRVPRFLWTFLCTLAYLAISLAGYNHFAPVLENFMLVIGYWLAIYEGVSLTEHFVYRRGSFARYAPEAYCEPSRLPPGFAALAAFAVGVVGAVLGMSQNWYTGPIGKLCGADHGGDVGFELAFAFAALSYVAFRAVEKAVYRR</sequence>
<reference evidence="1 2" key="1">
    <citation type="journal article" date="2022" name="New Phytol.">
        <title>Ecological generalism drives hyperdiversity of secondary metabolite gene clusters in xylarialean endophytes.</title>
        <authorList>
            <person name="Franco M.E.E."/>
            <person name="Wisecaver J.H."/>
            <person name="Arnold A.E."/>
            <person name="Ju Y.M."/>
            <person name="Slot J.C."/>
            <person name="Ahrendt S."/>
            <person name="Moore L.P."/>
            <person name="Eastman K.E."/>
            <person name="Scott K."/>
            <person name="Konkel Z."/>
            <person name="Mondo S.J."/>
            <person name="Kuo A."/>
            <person name="Hayes R.D."/>
            <person name="Haridas S."/>
            <person name="Andreopoulos B."/>
            <person name="Riley R."/>
            <person name="LaButti K."/>
            <person name="Pangilinan J."/>
            <person name="Lipzen A."/>
            <person name="Amirebrahimi M."/>
            <person name="Yan J."/>
            <person name="Adam C."/>
            <person name="Keymanesh K."/>
            <person name="Ng V."/>
            <person name="Louie K."/>
            <person name="Northen T."/>
            <person name="Drula E."/>
            <person name="Henrissat B."/>
            <person name="Hsieh H.M."/>
            <person name="Youens-Clark K."/>
            <person name="Lutzoni F."/>
            <person name="Miadlikowska J."/>
            <person name="Eastwood D.C."/>
            <person name="Hamelin R.C."/>
            <person name="Grigoriev I.V."/>
            <person name="U'Ren J.M."/>
        </authorList>
    </citation>
    <scope>NUCLEOTIDE SEQUENCE [LARGE SCALE GENOMIC DNA]</scope>
    <source>
        <strain evidence="1 2">ER1909</strain>
    </source>
</reference>
<evidence type="ECO:0000313" key="1">
    <source>
        <dbReference type="EMBL" id="KAI6088145.1"/>
    </source>
</evidence>
<evidence type="ECO:0000313" key="2">
    <source>
        <dbReference type="Proteomes" id="UP001497680"/>
    </source>
</evidence>